<name>A0ABR9KHQ1_9ACTN</name>
<feature type="transmembrane region" description="Helical" evidence="1">
    <location>
        <begin position="115"/>
        <end position="137"/>
    </location>
</feature>
<keyword evidence="1" id="KW-1133">Transmembrane helix</keyword>
<dbReference type="EMBL" id="JADBEF010000001">
    <property type="protein sequence ID" value="MBE1561544.1"/>
    <property type="molecule type" value="Genomic_DNA"/>
</dbReference>
<gene>
    <name evidence="2" type="ORF">H4W81_004323</name>
</gene>
<reference evidence="2 3" key="1">
    <citation type="submission" date="2020-10" db="EMBL/GenBank/DDBJ databases">
        <title>Sequencing the genomes of 1000 actinobacteria strains.</title>
        <authorList>
            <person name="Klenk H.-P."/>
        </authorList>
    </citation>
    <scope>NUCLEOTIDE SEQUENCE [LARGE SCALE GENOMIC DNA]</scope>
    <source>
        <strain evidence="2 3">DSM 43748</strain>
    </source>
</reference>
<sequence length="159" mass="16487">MKRRAHAVFGVVALVLISAFMVASLVVEAVGDEKAVAGVKAAIALGACALVFSMIATGGTGTSLAGKDARGLRARLIEVKRRRMAVVAGIGLLVLVPCAVTLWRLSAEGAFGTAFYAIQAVEFAGGAVNLVLVGLNLRDGLRMTGRIRRPQLQGISGER</sequence>
<keyword evidence="3" id="KW-1185">Reference proteome</keyword>
<protein>
    <recommendedName>
        <fullName evidence="4">Lipoprotein</fullName>
    </recommendedName>
</protein>
<organism evidence="2 3">
    <name type="scientific">Nonomuraea africana</name>
    <dbReference type="NCBI Taxonomy" id="46171"/>
    <lineage>
        <taxon>Bacteria</taxon>
        <taxon>Bacillati</taxon>
        <taxon>Actinomycetota</taxon>
        <taxon>Actinomycetes</taxon>
        <taxon>Streptosporangiales</taxon>
        <taxon>Streptosporangiaceae</taxon>
        <taxon>Nonomuraea</taxon>
    </lineage>
</organism>
<dbReference type="RefSeq" id="WP_192776432.1">
    <property type="nucleotide sequence ID" value="NZ_BAAASY010000012.1"/>
</dbReference>
<feature type="transmembrane region" description="Helical" evidence="1">
    <location>
        <begin position="85"/>
        <end position="103"/>
    </location>
</feature>
<dbReference type="Proteomes" id="UP000661607">
    <property type="component" value="Unassembled WGS sequence"/>
</dbReference>
<proteinExistence type="predicted"/>
<accession>A0ABR9KHQ1</accession>
<evidence type="ECO:0000313" key="2">
    <source>
        <dbReference type="EMBL" id="MBE1561544.1"/>
    </source>
</evidence>
<evidence type="ECO:0008006" key="4">
    <source>
        <dbReference type="Google" id="ProtNLM"/>
    </source>
</evidence>
<keyword evidence="1" id="KW-0812">Transmembrane</keyword>
<comment type="caution">
    <text evidence="2">The sequence shown here is derived from an EMBL/GenBank/DDBJ whole genome shotgun (WGS) entry which is preliminary data.</text>
</comment>
<evidence type="ECO:0000313" key="3">
    <source>
        <dbReference type="Proteomes" id="UP000661607"/>
    </source>
</evidence>
<keyword evidence="1" id="KW-0472">Membrane</keyword>
<feature type="transmembrane region" description="Helical" evidence="1">
    <location>
        <begin position="39"/>
        <end position="64"/>
    </location>
</feature>
<evidence type="ECO:0000256" key="1">
    <source>
        <dbReference type="SAM" id="Phobius"/>
    </source>
</evidence>